<dbReference type="GO" id="GO:0004672">
    <property type="term" value="F:protein kinase activity"/>
    <property type="evidence" value="ECO:0007669"/>
    <property type="project" value="InterPro"/>
</dbReference>
<dbReference type="InterPro" id="IPR000719">
    <property type="entry name" value="Prot_kinase_dom"/>
</dbReference>
<dbReference type="EMBL" id="MU003864">
    <property type="protein sequence ID" value="KAF2716715.1"/>
    <property type="molecule type" value="Genomic_DNA"/>
</dbReference>
<dbReference type="GO" id="GO:0005524">
    <property type="term" value="F:ATP binding"/>
    <property type="evidence" value="ECO:0007669"/>
    <property type="project" value="InterPro"/>
</dbReference>
<dbReference type="Gene3D" id="1.10.510.10">
    <property type="entry name" value="Transferase(Phosphotransferase) domain 1"/>
    <property type="match status" value="1"/>
</dbReference>
<reference evidence="3" key="1">
    <citation type="journal article" date="2020" name="Stud. Mycol.">
        <title>101 Dothideomycetes genomes: a test case for predicting lifestyles and emergence of pathogens.</title>
        <authorList>
            <person name="Haridas S."/>
            <person name="Albert R."/>
            <person name="Binder M."/>
            <person name="Bloem J."/>
            <person name="Labutti K."/>
            <person name="Salamov A."/>
            <person name="Andreopoulos B."/>
            <person name="Baker S."/>
            <person name="Barry K."/>
            <person name="Bills G."/>
            <person name="Bluhm B."/>
            <person name="Cannon C."/>
            <person name="Castanera R."/>
            <person name="Culley D."/>
            <person name="Daum C."/>
            <person name="Ezra D."/>
            <person name="Gonzalez J."/>
            <person name="Henrissat B."/>
            <person name="Kuo A."/>
            <person name="Liang C."/>
            <person name="Lipzen A."/>
            <person name="Lutzoni F."/>
            <person name="Magnuson J."/>
            <person name="Mondo S."/>
            <person name="Nolan M."/>
            <person name="Ohm R."/>
            <person name="Pangilinan J."/>
            <person name="Park H.-J."/>
            <person name="Ramirez L."/>
            <person name="Alfaro M."/>
            <person name="Sun H."/>
            <person name="Tritt A."/>
            <person name="Yoshinaga Y."/>
            <person name="Zwiers L.-H."/>
            <person name="Turgeon B."/>
            <person name="Goodwin S."/>
            <person name="Spatafora J."/>
            <person name="Crous P."/>
            <person name="Grigoriev I."/>
        </authorList>
    </citation>
    <scope>NUCLEOTIDE SEQUENCE</scope>
    <source>
        <strain evidence="3">CBS 116435</strain>
    </source>
</reference>
<dbReference type="PROSITE" id="PS50011">
    <property type="entry name" value="PROTEIN_KINASE_DOM"/>
    <property type="match status" value="1"/>
</dbReference>
<name>A0A9P4UL95_9PEZI</name>
<sequence>MDPPHAVILDIDQIVDLSQHPGVIETTPGRGGTVGYIASKTERVGSFISYPADVFSLGCVALQLANVTYATRTPWPAFNLWRTLTTFAPRRSLTGSQIATELQTHKKLTGTLARSGSEPDNLIGQMLHLDPEARPTLEKVLEGSGSYQAAKSSDARSSKRQRT</sequence>
<evidence type="ECO:0000256" key="1">
    <source>
        <dbReference type="SAM" id="MobiDB-lite"/>
    </source>
</evidence>
<protein>
    <recommendedName>
        <fullName evidence="2">Protein kinase domain-containing protein</fullName>
    </recommendedName>
</protein>
<keyword evidence="4" id="KW-1185">Reference proteome</keyword>
<dbReference type="OrthoDB" id="3644485at2759"/>
<proteinExistence type="predicted"/>
<dbReference type="InterPro" id="IPR011009">
    <property type="entry name" value="Kinase-like_dom_sf"/>
</dbReference>
<organism evidence="3 4">
    <name type="scientific">Polychaeton citri CBS 116435</name>
    <dbReference type="NCBI Taxonomy" id="1314669"/>
    <lineage>
        <taxon>Eukaryota</taxon>
        <taxon>Fungi</taxon>
        <taxon>Dikarya</taxon>
        <taxon>Ascomycota</taxon>
        <taxon>Pezizomycotina</taxon>
        <taxon>Dothideomycetes</taxon>
        <taxon>Dothideomycetidae</taxon>
        <taxon>Capnodiales</taxon>
        <taxon>Capnodiaceae</taxon>
        <taxon>Polychaeton</taxon>
    </lineage>
</organism>
<comment type="caution">
    <text evidence="3">The sequence shown here is derived from an EMBL/GenBank/DDBJ whole genome shotgun (WGS) entry which is preliminary data.</text>
</comment>
<accession>A0A9P4UL95</accession>
<evidence type="ECO:0000313" key="4">
    <source>
        <dbReference type="Proteomes" id="UP000799441"/>
    </source>
</evidence>
<feature type="domain" description="Protein kinase" evidence="2">
    <location>
        <begin position="1"/>
        <end position="147"/>
    </location>
</feature>
<dbReference type="AlphaFoldDB" id="A0A9P4UL95"/>
<feature type="region of interest" description="Disordered" evidence="1">
    <location>
        <begin position="141"/>
        <end position="163"/>
    </location>
</feature>
<gene>
    <name evidence="3" type="ORF">K431DRAFT_307557</name>
</gene>
<dbReference type="SUPFAM" id="SSF56112">
    <property type="entry name" value="Protein kinase-like (PK-like)"/>
    <property type="match status" value="1"/>
</dbReference>
<evidence type="ECO:0000313" key="3">
    <source>
        <dbReference type="EMBL" id="KAF2716715.1"/>
    </source>
</evidence>
<evidence type="ECO:0000259" key="2">
    <source>
        <dbReference type="PROSITE" id="PS50011"/>
    </source>
</evidence>
<dbReference type="Proteomes" id="UP000799441">
    <property type="component" value="Unassembled WGS sequence"/>
</dbReference>